<dbReference type="InterPro" id="IPR007627">
    <property type="entry name" value="RNA_pol_sigma70_r2"/>
</dbReference>
<evidence type="ECO:0000256" key="5">
    <source>
        <dbReference type="ARBA" id="ARBA00023163"/>
    </source>
</evidence>
<dbReference type="EMBL" id="JAGGLV010000037">
    <property type="protein sequence ID" value="MBP2116151.1"/>
    <property type="molecule type" value="Genomic_DNA"/>
</dbReference>
<evidence type="ECO:0000259" key="6">
    <source>
        <dbReference type="Pfam" id="PF04542"/>
    </source>
</evidence>
<reference evidence="8 9" key="1">
    <citation type="submission" date="2021-03" db="EMBL/GenBank/DDBJ databases">
        <title>Genomic Encyclopedia of Type Strains, Phase IV (KMG-IV): sequencing the most valuable type-strain genomes for metagenomic binning, comparative biology and taxonomic classification.</title>
        <authorList>
            <person name="Goeker M."/>
        </authorList>
    </citation>
    <scope>NUCLEOTIDE SEQUENCE [LARGE SCALE GENOMIC DNA]</scope>
    <source>
        <strain evidence="8 9">DSM 101953</strain>
    </source>
</reference>
<dbReference type="InterPro" id="IPR013325">
    <property type="entry name" value="RNA_pol_sigma_r2"/>
</dbReference>
<accession>A0ABS4P319</accession>
<dbReference type="Gene3D" id="1.10.10.10">
    <property type="entry name" value="Winged helix-like DNA-binding domain superfamily/Winged helix DNA-binding domain"/>
    <property type="match status" value="1"/>
</dbReference>
<dbReference type="Pfam" id="PF08281">
    <property type="entry name" value="Sigma70_r4_2"/>
    <property type="match status" value="1"/>
</dbReference>
<keyword evidence="9" id="KW-1185">Reference proteome</keyword>
<evidence type="ECO:0000256" key="1">
    <source>
        <dbReference type="ARBA" id="ARBA00010641"/>
    </source>
</evidence>
<feature type="domain" description="RNA polymerase sigma-70 region 2" evidence="6">
    <location>
        <begin position="22"/>
        <end position="86"/>
    </location>
</feature>
<dbReference type="Proteomes" id="UP000773462">
    <property type="component" value="Unassembled WGS sequence"/>
</dbReference>
<evidence type="ECO:0000256" key="4">
    <source>
        <dbReference type="ARBA" id="ARBA00023125"/>
    </source>
</evidence>
<dbReference type="InterPro" id="IPR039425">
    <property type="entry name" value="RNA_pol_sigma-70-like"/>
</dbReference>
<dbReference type="PANTHER" id="PTHR43133:SF8">
    <property type="entry name" value="RNA POLYMERASE SIGMA FACTOR HI_1459-RELATED"/>
    <property type="match status" value="1"/>
</dbReference>
<dbReference type="SUPFAM" id="SSF88659">
    <property type="entry name" value="Sigma3 and sigma4 domains of RNA polymerase sigma factors"/>
    <property type="match status" value="1"/>
</dbReference>
<dbReference type="InterPro" id="IPR013324">
    <property type="entry name" value="RNA_pol_sigma_r3/r4-like"/>
</dbReference>
<dbReference type="PANTHER" id="PTHR43133">
    <property type="entry name" value="RNA POLYMERASE ECF-TYPE SIGMA FACTO"/>
    <property type="match status" value="1"/>
</dbReference>
<sequence>MMTDKQLVEGCKSGQQEHLEFLIVRYRDDLYRFCRHLTLNRQDAEDLFQEVWVRVLRKLEKYDAERPFKPWLFQVAFNMYRDRYRKWKSVYVLWTWLSSDAELIHIRDPAPLAEEDLLRHEEHRLLEECLRSLPKRYLAPLVLYYYEEFSYEGIAEVLGVPLGTVKSRLNHGKKLLHKLMKEMN</sequence>
<keyword evidence="5" id="KW-0804">Transcription</keyword>
<keyword evidence="3" id="KW-0731">Sigma factor</keyword>
<gene>
    <name evidence="8" type="ORF">J2Z70_006366</name>
</gene>
<keyword evidence="2" id="KW-0805">Transcription regulation</keyword>
<evidence type="ECO:0000256" key="2">
    <source>
        <dbReference type="ARBA" id="ARBA00023015"/>
    </source>
</evidence>
<evidence type="ECO:0000313" key="8">
    <source>
        <dbReference type="EMBL" id="MBP2116151.1"/>
    </source>
</evidence>
<comment type="caution">
    <text evidence="8">The sequence shown here is derived from an EMBL/GenBank/DDBJ whole genome shotgun (WGS) entry which is preliminary data.</text>
</comment>
<proteinExistence type="inferred from homology"/>
<dbReference type="NCBIfam" id="TIGR02937">
    <property type="entry name" value="sigma70-ECF"/>
    <property type="match status" value="1"/>
</dbReference>
<dbReference type="Gene3D" id="1.10.1740.10">
    <property type="match status" value="1"/>
</dbReference>
<evidence type="ECO:0000256" key="3">
    <source>
        <dbReference type="ARBA" id="ARBA00023082"/>
    </source>
</evidence>
<evidence type="ECO:0000259" key="7">
    <source>
        <dbReference type="Pfam" id="PF08281"/>
    </source>
</evidence>
<dbReference type="InterPro" id="IPR014284">
    <property type="entry name" value="RNA_pol_sigma-70_dom"/>
</dbReference>
<comment type="similarity">
    <text evidence="1">Belongs to the sigma-70 factor family. ECF subfamily.</text>
</comment>
<dbReference type="InterPro" id="IPR036388">
    <property type="entry name" value="WH-like_DNA-bd_sf"/>
</dbReference>
<organism evidence="8 9">
    <name type="scientific">Paenibacillus silagei</name>
    <dbReference type="NCBI Taxonomy" id="1670801"/>
    <lineage>
        <taxon>Bacteria</taxon>
        <taxon>Bacillati</taxon>
        <taxon>Bacillota</taxon>
        <taxon>Bacilli</taxon>
        <taxon>Bacillales</taxon>
        <taxon>Paenibacillaceae</taxon>
        <taxon>Paenibacillus</taxon>
    </lineage>
</organism>
<protein>
    <submittedName>
        <fullName evidence="8">RNA polymerase sigma-70 factor (ECF subfamily)</fullName>
    </submittedName>
</protein>
<dbReference type="InterPro" id="IPR013249">
    <property type="entry name" value="RNA_pol_sigma70_r4_t2"/>
</dbReference>
<evidence type="ECO:0000313" key="9">
    <source>
        <dbReference type="Proteomes" id="UP000773462"/>
    </source>
</evidence>
<feature type="domain" description="RNA polymerase sigma factor 70 region 4 type 2" evidence="7">
    <location>
        <begin position="124"/>
        <end position="176"/>
    </location>
</feature>
<dbReference type="SUPFAM" id="SSF88946">
    <property type="entry name" value="Sigma2 domain of RNA polymerase sigma factors"/>
    <property type="match status" value="1"/>
</dbReference>
<keyword evidence="4" id="KW-0238">DNA-binding</keyword>
<dbReference type="RefSeq" id="WP_209879454.1">
    <property type="nucleotide sequence ID" value="NZ_JAGGLV010000037.1"/>
</dbReference>
<dbReference type="Pfam" id="PF04542">
    <property type="entry name" value="Sigma70_r2"/>
    <property type="match status" value="1"/>
</dbReference>
<dbReference type="CDD" id="cd06171">
    <property type="entry name" value="Sigma70_r4"/>
    <property type="match status" value="1"/>
</dbReference>
<name>A0ABS4P319_9BACL</name>